<evidence type="ECO:0000313" key="1">
    <source>
        <dbReference type="EMBL" id="OYS69203.1"/>
    </source>
</evidence>
<accession>A0A256SS71</accession>
<evidence type="ECO:0000313" key="2">
    <source>
        <dbReference type="Proteomes" id="UP000215747"/>
    </source>
</evidence>
<dbReference type="CDD" id="cd02440">
    <property type="entry name" value="AdoMet_MTases"/>
    <property type="match status" value="1"/>
</dbReference>
<dbReference type="GO" id="GO:0032259">
    <property type="term" value="P:methylation"/>
    <property type="evidence" value="ECO:0007669"/>
    <property type="project" value="UniProtKB-KW"/>
</dbReference>
<sequence length="160" mass="18826">MKILDVCCGSRMFWYDKQEQHTTYMDIRKAVYTVMDRGNERRIEIDPDIQADWKNIPFADCTFDLVVFDPPHLVRAGKTSWLAKKYGTIDLMGWPNEFHKAFQEIMRVLKPTGTMIFKWNEDQIPIKEVFKAFGQQPILGDMKSKTKWSVFIKSHEGQTN</sequence>
<comment type="caution">
    <text evidence="1">The sequence shown here is derived from an EMBL/GenBank/DDBJ whole genome shotgun (WGS) entry which is preliminary data.</text>
</comment>
<keyword evidence="1" id="KW-0489">Methyltransferase</keyword>
<reference evidence="2" key="1">
    <citation type="submission" date="2017-05" db="EMBL/GenBank/DDBJ databases">
        <authorList>
            <person name="Lin X.B."/>
            <person name="Stothard P."/>
            <person name="Tasseva G."/>
            <person name="Walter J."/>
        </authorList>
    </citation>
    <scope>NUCLEOTIDE SEQUENCE [LARGE SCALE GENOMIC DNA]</scope>
    <source>
        <strain evidence="2">114h</strain>
    </source>
</reference>
<dbReference type="GO" id="GO:0008168">
    <property type="term" value="F:methyltransferase activity"/>
    <property type="evidence" value="ECO:0007669"/>
    <property type="project" value="UniProtKB-KW"/>
</dbReference>
<dbReference type="Gene3D" id="3.40.50.150">
    <property type="entry name" value="Vaccinia Virus protein VP39"/>
    <property type="match status" value="1"/>
</dbReference>
<name>A0A256SS71_LIMRT</name>
<dbReference type="EMBL" id="NGPL01000029">
    <property type="protein sequence ID" value="OYS69203.1"/>
    <property type="molecule type" value="Genomic_DNA"/>
</dbReference>
<dbReference type="SUPFAM" id="SSF53335">
    <property type="entry name" value="S-adenosyl-L-methionine-dependent methyltransferases"/>
    <property type="match status" value="1"/>
</dbReference>
<dbReference type="AlphaFoldDB" id="A0A256SS71"/>
<dbReference type="RefSeq" id="WP_094537043.1">
    <property type="nucleotide sequence ID" value="NZ_NGPL01000029.1"/>
</dbReference>
<gene>
    <name evidence="1" type="ORF">CBF96_05125</name>
</gene>
<proteinExistence type="predicted"/>
<dbReference type="Proteomes" id="UP000215747">
    <property type="component" value="Unassembled WGS sequence"/>
</dbReference>
<dbReference type="InterPro" id="IPR029063">
    <property type="entry name" value="SAM-dependent_MTases_sf"/>
</dbReference>
<organism evidence="1 2">
    <name type="scientific">Limosilactobacillus reuteri</name>
    <name type="common">Lactobacillus reuteri</name>
    <dbReference type="NCBI Taxonomy" id="1598"/>
    <lineage>
        <taxon>Bacteria</taxon>
        <taxon>Bacillati</taxon>
        <taxon>Bacillota</taxon>
        <taxon>Bacilli</taxon>
        <taxon>Lactobacillales</taxon>
        <taxon>Lactobacillaceae</taxon>
        <taxon>Limosilactobacillus</taxon>
    </lineage>
</organism>
<reference evidence="1 2" key="2">
    <citation type="submission" date="2017-09" db="EMBL/GenBank/DDBJ databases">
        <title>Tripartite evolution among Lactobacillus johnsonii, Lactobacillus taiwanensis, Lactobacillus reuteri and their rodent host.</title>
        <authorList>
            <person name="Wang T."/>
            <person name="Knowles S."/>
            <person name="Cheng C."/>
        </authorList>
    </citation>
    <scope>NUCLEOTIDE SEQUENCE [LARGE SCALE GENOMIC DNA]</scope>
    <source>
        <strain evidence="1 2">114h</strain>
    </source>
</reference>
<protein>
    <submittedName>
        <fullName evidence="1">SAM-dependent methyltransferase</fullName>
    </submittedName>
</protein>
<keyword evidence="1" id="KW-0808">Transferase</keyword>